<keyword evidence="2" id="KW-1185">Reference proteome</keyword>
<organism evidence="1 2">
    <name type="scientific">Pieris macdunnoughi</name>
    <dbReference type="NCBI Taxonomy" id="345717"/>
    <lineage>
        <taxon>Eukaryota</taxon>
        <taxon>Metazoa</taxon>
        <taxon>Ecdysozoa</taxon>
        <taxon>Arthropoda</taxon>
        <taxon>Hexapoda</taxon>
        <taxon>Insecta</taxon>
        <taxon>Pterygota</taxon>
        <taxon>Neoptera</taxon>
        <taxon>Endopterygota</taxon>
        <taxon>Lepidoptera</taxon>
        <taxon>Glossata</taxon>
        <taxon>Ditrysia</taxon>
        <taxon>Papilionoidea</taxon>
        <taxon>Pieridae</taxon>
        <taxon>Pierinae</taxon>
        <taxon>Pieris</taxon>
    </lineage>
</organism>
<accession>A0A821L8W8</accession>
<dbReference type="AlphaFoldDB" id="A0A821L8W8"/>
<evidence type="ECO:0000313" key="1">
    <source>
        <dbReference type="EMBL" id="CAF4747338.1"/>
    </source>
</evidence>
<dbReference type="Proteomes" id="UP000663880">
    <property type="component" value="Unassembled WGS sequence"/>
</dbReference>
<sequence>MEKEQYRSMPRKRLPRRMSIIHDLILADRRLKVREIAKTEGILKDRVGPYPAQSIGHEKAVGAMGAAFAYSG</sequence>
<dbReference type="OrthoDB" id="10017160at2759"/>
<name>A0A821L8W8_9NEOP</name>
<comment type="caution">
    <text evidence="1">The sequence shown here is derived from an EMBL/GenBank/DDBJ whole genome shotgun (WGS) entry which is preliminary data.</text>
</comment>
<gene>
    <name evidence="1" type="ORF">PMACD_LOCUS438</name>
</gene>
<dbReference type="EMBL" id="CAJOBZ010000001">
    <property type="protein sequence ID" value="CAF4747338.1"/>
    <property type="molecule type" value="Genomic_DNA"/>
</dbReference>
<evidence type="ECO:0000313" key="2">
    <source>
        <dbReference type="Proteomes" id="UP000663880"/>
    </source>
</evidence>
<proteinExistence type="predicted"/>
<protein>
    <submittedName>
        <fullName evidence="1">Uncharacterized protein</fullName>
    </submittedName>
</protein>
<reference evidence="1" key="1">
    <citation type="submission" date="2021-02" db="EMBL/GenBank/DDBJ databases">
        <authorList>
            <person name="Steward A R."/>
        </authorList>
    </citation>
    <scope>NUCLEOTIDE SEQUENCE</scope>
</reference>